<reference evidence="2" key="1">
    <citation type="submission" date="2020-11" db="EMBL/GenBank/DDBJ databases">
        <authorList>
            <person name="Liu X."/>
        </authorList>
    </citation>
    <scope>NUCLEOTIDE SEQUENCE</scope>
    <source>
        <strain evidence="2">ATCC 13161</strain>
    </source>
</reference>
<name>A0A891G896_STRVG</name>
<dbReference type="NCBIfam" id="NF041195">
    <property type="entry name" value="ScbA_BarX_GamBu"/>
    <property type="match status" value="1"/>
</dbReference>
<dbReference type="EMBL" id="MW238537">
    <property type="protein sequence ID" value="QRK17808.1"/>
    <property type="molecule type" value="Genomic_DNA"/>
</dbReference>
<dbReference type="AlphaFoldDB" id="A0A891G896"/>
<gene>
    <name evidence="2" type="primary">svi5667</name>
</gene>
<proteinExistence type="predicted"/>
<dbReference type="Pfam" id="PF03756">
    <property type="entry name" value="AfsA"/>
    <property type="match status" value="2"/>
</dbReference>
<dbReference type="GO" id="GO:0016740">
    <property type="term" value="F:transferase activity"/>
    <property type="evidence" value="ECO:0007669"/>
    <property type="project" value="InterPro"/>
</dbReference>
<accession>A0A891G896</accession>
<sequence length="330" mass="36147">MGDSMSVVLVENETLPVAVPARRTAFQTGRPARASAMTSTVPRELVHRAAVAEVFLTGWSRTAENRFALTAQWPRAHSYFTPVNGCYDPLLASETIRQVGTLLSHAEFGVSFGDQFLMWDLHHSVRPEQAGVGAAPADLELDVICSDIRRRGRRLAGMRYEVTLYCGGQVIATGGAAFDCTSPAVYQRLRGDRVGATGVRPLPQPLAPASVGRFLTTDVVLSATERPLEWQLRVDEQHPVLFDHPVDHVPGMVLMESARQAAQAIDPSRPFLPTTMRSEFSRYAELDRPCWIQAEPLPAADNGDRQVRVTGHQDDTTVFSCLIGTRGAAE</sequence>
<evidence type="ECO:0000259" key="1">
    <source>
        <dbReference type="Pfam" id="PF03756"/>
    </source>
</evidence>
<feature type="domain" description="A-factor biosynthesis hotdog" evidence="1">
    <location>
        <begin position="211"/>
        <end position="318"/>
    </location>
</feature>
<feature type="domain" description="A-factor biosynthesis hotdog" evidence="1">
    <location>
        <begin position="45"/>
        <end position="177"/>
    </location>
</feature>
<evidence type="ECO:0000313" key="2">
    <source>
        <dbReference type="EMBL" id="QRK17808.1"/>
    </source>
</evidence>
<protein>
    <submittedName>
        <fullName evidence="2">Svi5667</fullName>
    </submittedName>
</protein>
<organism evidence="2">
    <name type="scientific">Streptomyces virginiae</name>
    <name type="common">Streptomyces cinnamonensis</name>
    <dbReference type="NCBI Taxonomy" id="1961"/>
    <lineage>
        <taxon>Bacteria</taxon>
        <taxon>Bacillati</taxon>
        <taxon>Actinomycetota</taxon>
        <taxon>Actinomycetes</taxon>
        <taxon>Kitasatosporales</taxon>
        <taxon>Streptomycetaceae</taxon>
        <taxon>Streptomyces</taxon>
    </lineage>
</organism>
<dbReference type="InterPro" id="IPR047757">
    <property type="entry name" value="AfsA-like"/>
</dbReference>
<dbReference type="InterPro" id="IPR005509">
    <property type="entry name" value="AfsA_hotdog_dom"/>
</dbReference>